<dbReference type="GO" id="GO:0038023">
    <property type="term" value="F:signaling receptor activity"/>
    <property type="evidence" value="ECO:0007669"/>
    <property type="project" value="TreeGrafter"/>
</dbReference>
<keyword evidence="6" id="KW-0479">Metal-binding</keyword>
<evidence type="ECO:0000313" key="8">
    <source>
        <dbReference type="EMBL" id="UKK02507.2"/>
    </source>
</evidence>
<reference evidence="8" key="1">
    <citation type="submission" date="2022-07" db="EMBL/GenBank/DDBJ databases">
        <title>Evaluation of T. orientalis genome assembly methods using nanopore sequencing and analysis of variation between genomes.</title>
        <authorList>
            <person name="Yam J."/>
            <person name="Micallef M.L."/>
            <person name="Liu M."/>
            <person name="Djordjevic S.P."/>
            <person name="Bogema D.R."/>
            <person name="Jenkins C."/>
        </authorList>
    </citation>
    <scope>NUCLEOTIDE SEQUENCE</scope>
    <source>
        <strain evidence="8">Goon Nure</strain>
    </source>
</reference>
<protein>
    <recommendedName>
        <fullName evidence="10">Hemolysin III</fullName>
    </recommendedName>
</protein>
<feature type="binding site" evidence="6">
    <location>
        <position position="64"/>
    </location>
    <ligand>
        <name>Zn(2+)</name>
        <dbReference type="ChEBI" id="CHEBI:29105"/>
    </ligand>
</feature>
<proteinExistence type="inferred from homology"/>
<evidence type="ECO:0000256" key="2">
    <source>
        <dbReference type="ARBA" id="ARBA00007018"/>
    </source>
</evidence>
<feature type="transmembrane region" description="Helical" evidence="7">
    <location>
        <begin position="162"/>
        <end position="184"/>
    </location>
</feature>
<keyword evidence="3 7" id="KW-0812">Transmembrane</keyword>
<dbReference type="InterPro" id="IPR004254">
    <property type="entry name" value="AdipoR/HlyIII-related"/>
</dbReference>
<evidence type="ECO:0000256" key="1">
    <source>
        <dbReference type="ARBA" id="ARBA00004141"/>
    </source>
</evidence>
<dbReference type="PANTHER" id="PTHR20855:SF52">
    <property type="entry name" value="ADIPONECTIN RECEPTOR PROTEIN"/>
    <property type="match status" value="1"/>
</dbReference>
<comment type="subcellular location">
    <subcellularLocation>
        <location evidence="1">Membrane</location>
        <topology evidence="1">Multi-pass membrane protein</topology>
    </subcellularLocation>
</comment>
<dbReference type="AlphaFoldDB" id="A0A976MD81"/>
<dbReference type="Pfam" id="PF03006">
    <property type="entry name" value="HlyIII"/>
    <property type="match status" value="2"/>
</dbReference>
<feature type="transmembrane region" description="Helical" evidence="7">
    <location>
        <begin position="196"/>
        <end position="215"/>
    </location>
</feature>
<feature type="transmembrane region" description="Helical" evidence="7">
    <location>
        <begin position="318"/>
        <end position="339"/>
    </location>
</feature>
<accession>A0A976MD81</accession>
<sequence>MKSELKNKRNLPLLRGRVHLLNLVTLPILAVSVIKNHSESQIVVAYFIFFACCLFNLVASSVLHFKIWDDLRTALFIRIDYAGIFLVIGSSAFPSILYYMKSDLFMVLVSLFHWIIIFAGVFGALIFDFSKTSKSFRSIIYPFFGVPYVYLAYKFLLDGKYYSILMSILTAAFYITGSVFYATGTPNLIPGIFESHELFHLFCWLAFMASFFLNYDLTRLTNLYRLTHDWPRIRAFKDEGSYFLGLKGKKLAPEFKYAYAVLYSISIVGSIIIAWYHNKVWDLKQRALFRRVDYAFIFLSVVSPWFPAHVYYIKDWFTASVVLVHWVLAITGALASLIYDFSLAPKSVRVVFFNICGQLNWHAAYRMYTSGRIREFYYFVIGTTLYFLSGLVYAAKYPNPISRIFEHHEVMHLLVVLGNWFAFETNLSLIQ</sequence>
<feature type="transmembrane region" description="Helical" evidence="7">
    <location>
        <begin position="288"/>
        <end position="306"/>
    </location>
</feature>
<feature type="transmembrane region" description="Helical" evidence="7">
    <location>
        <begin position="43"/>
        <end position="63"/>
    </location>
</feature>
<keyword evidence="5 7" id="KW-0472">Membrane</keyword>
<dbReference type="GO" id="GO:0046872">
    <property type="term" value="F:metal ion binding"/>
    <property type="evidence" value="ECO:0007669"/>
    <property type="project" value="UniProtKB-KW"/>
</dbReference>
<gene>
    <name evidence="8" type="ORF">MACK_002600</name>
</gene>
<keyword evidence="6" id="KW-0862">Zinc</keyword>
<evidence type="ECO:0000313" key="9">
    <source>
        <dbReference type="Proteomes" id="UP000244811"/>
    </source>
</evidence>
<dbReference type="EMBL" id="CP056072">
    <property type="protein sequence ID" value="UKK02507.2"/>
    <property type="molecule type" value="Genomic_DNA"/>
</dbReference>
<evidence type="ECO:0000256" key="5">
    <source>
        <dbReference type="ARBA" id="ARBA00023136"/>
    </source>
</evidence>
<evidence type="ECO:0008006" key="10">
    <source>
        <dbReference type="Google" id="ProtNLM"/>
    </source>
</evidence>
<evidence type="ECO:0000256" key="7">
    <source>
        <dbReference type="SAM" id="Phobius"/>
    </source>
</evidence>
<evidence type="ECO:0000256" key="4">
    <source>
        <dbReference type="ARBA" id="ARBA00022989"/>
    </source>
</evidence>
<dbReference type="GO" id="GO:0016020">
    <property type="term" value="C:membrane"/>
    <property type="evidence" value="ECO:0007669"/>
    <property type="project" value="UniProtKB-SubCell"/>
</dbReference>
<feature type="binding site" evidence="6">
    <location>
        <position position="200"/>
    </location>
    <ligand>
        <name>Zn(2+)</name>
        <dbReference type="ChEBI" id="CHEBI:29105"/>
    </ligand>
</feature>
<name>A0A976MD81_THEOR</name>
<organism evidence="8 9">
    <name type="scientific">Theileria orientalis</name>
    <dbReference type="NCBI Taxonomy" id="68886"/>
    <lineage>
        <taxon>Eukaryota</taxon>
        <taxon>Sar</taxon>
        <taxon>Alveolata</taxon>
        <taxon>Apicomplexa</taxon>
        <taxon>Aconoidasida</taxon>
        <taxon>Piroplasmida</taxon>
        <taxon>Theileriidae</taxon>
        <taxon>Theileria</taxon>
    </lineage>
</organism>
<dbReference type="Proteomes" id="UP000244811">
    <property type="component" value="Chromosome 4"/>
</dbReference>
<comment type="similarity">
    <text evidence="2">Belongs to the ADIPOR family.</text>
</comment>
<feature type="binding site" evidence="6">
    <location>
        <position position="196"/>
    </location>
    <ligand>
        <name>Zn(2+)</name>
        <dbReference type="ChEBI" id="CHEBI:29105"/>
    </ligand>
</feature>
<feature type="transmembrane region" description="Helical" evidence="7">
    <location>
        <begin position="75"/>
        <end position="98"/>
    </location>
</feature>
<evidence type="ECO:0000256" key="3">
    <source>
        <dbReference type="ARBA" id="ARBA00022692"/>
    </source>
</evidence>
<feature type="transmembrane region" description="Helical" evidence="7">
    <location>
        <begin position="104"/>
        <end position="127"/>
    </location>
</feature>
<feature type="transmembrane region" description="Helical" evidence="7">
    <location>
        <begin position="376"/>
        <end position="395"/>
    </location>
</feature>
<evidence type="ECO:0000256" key="6">
    <source>
        <dbReference type="PIRSR" id="PIRSR604254-1"/>
    </source>
</evidence>
<feature type="transmembrane region" description="Helical" evidence="7">
    <location>
        <begin position="139"/>
        <end position="156"/>
    </location>
</feature>
<feature type="transmembrane region" description="Helical" evidence="7">
    <location>
        <begin position="257"/>
        <end position="276"/>
    </location>
</feature>
<dbReference type="PANTHER" id="PTHR20855">
    <property type="entry name" value="ADIPOR/PROGESTIN RECEPTOR-RELATED"/>
    <property type="match status" value="1"/>
</dbReference>
<keyword evidence="4 7" id="KW-1133">Transmembrane helix</keyword>